<keyword evidence="1" id="KW-0472">Membrane</keyword>
<dbReference type="Proteomes" id="UP001221189">
    <property type="component" value="Unassembled WGS sequence"/>
</dbReference>
<evidence type="ECO:0000259" key="2">
    <source>
        <dbReference type="Pfam" id="PF22570"/>
    </source>
</evidence>
<evidence type="ECO:0000313" key="4">
    <source>
        <dbReference type="Proteomes" id="UP001221189"/>
    </source>
</evidence>
<reference evidence="3 4" key="1">
    <citation type="submission" date="2022-10" db="EMBL/GenBank/DDBJ databases">
        <title>Paucibacter sp. hw1 Genome sequencing.</title>
        <authorList>
            <person name="Park S."/>
        </authorList>
    </citation>
    <scope>NUCLEOTIDE SEQUENCE [LARGE SCALE GENOMIC DNA]</scope>
    <source>
        <strain evidence="4">hw1</strain>
    </source>
</reference>
<dbReference type="Pfam" id="PF22570">
    <property type="entry name" value="LiaF-TM"/>
    <property type="match status" value="1"/>
</dbReference>
<keyword evidence="1" id="KW-0812">Transmembrane</keyword>
<evidence type="ECO:0000313" key="3">
    <source>
        <dbReference type="EMBL" id="MDC8771301.1"/>
    </source>
</evidence>
<feature type="domain" description="LiaF transmembrane" evidence="2">
    <location>
        <begin position="18"/>
        <end position="110"/>
    </location>
</feature>
<gene>
    <name evidence="3" type="ORF">PRZ03_06935</name>
</gene>
<sequence length="125" mass="13786">MQNEPRPKPGKGQVQSVWAGLILIVLGGLFFADNRGWLDLRKLQTFWPAIIGLLGLGQMLGARNTEQLCRGGLLVFVSAWLYASLEHVWGLNFYNSWPLLLIAVGLSKVITGVFHPSQAGADKDR</sequence>
<dbReference type="EMBL" id="JAQQXT010000003">
    <property type="protein sequence ID" value="MDC8771301.1"/>
    <property type="molecule type" value="Genomic_DNA"/>
</dbReference>
<organism evidence="3 4">
    <name type="scientific">Roseateles albus</name>
    <dbReference type="NCBI Taxonomy" id="2987525"/>
    <lineage>
        <taxon>Bacteria</taxon>
        <taxon>Pseudomonadati</taxon>
        <taxon>Pseudomonadota</taxon>
        <taxon>Betaproteobacteria</taxon>
        <taxon>Burkholderiales</taxon>
        <taxon>Sphaerotilaceae</taxon>
        <taxon>Roseateles</taxon>
    </lineage>
</organism>
<feature type="transmembrane region" description="Helical" evidence="1">
    <location>
        <begin position="12"/>
        <end position="32"/>
    </location>
</feature>
<name>A0ABT5KEQ8_9BURK</name>
<feature type="transmembrane region" description="Helical" evidence="1">
    <location>
        <begin position="68"/>
        <end position="85"/>
    </location>
</feature>
<evidence type="ECO:0000256" key="1">
    <source>
        <dbReference type="SAM" id="Phobius"/>
    </source>
</evidence>
<dbReference type="InterPro" id="IPR054331">
    <property type="entry name" value="LiaF_TM"/>
</dbReference>
<dbReference type="RefSeq" id="WP_273599611.1">
    <property type="nucleotide sequence ID" value="NZ_JAQQXT010000003.1"/>
</dbReference>
<feature type="transmembrane region" description="Helical" evidence="1">
    <location>
        <begin position="44"/>
        <end position="61"/>
    </location>
</feature>
<proteinExistence type="predicted"/>
<keyword evidence="1" id="KW-1133">Transmembrane helix</keyword>
<comment type="caution">
    <text evidence="3">The sequence shown here is derived from an EMBL/GenBank/DDBJ whole genome shotgun (WGS) entry which is preliminary data.</text>
</comment>
<keyword evidence="4" id="KW-1185">Reference proteome</keyword>
<feature type="transmembrane region" description="Helical" evidence="1">
    <location>
        <begin position="97"/>
        <end position="115"/>
    </location>
</feature>
<protein>
    <submittedName>
        <fullName evidence="3">DUF5668 domain-containing protein</fullName>
    </submittedName>
</protein>
<accession>A0ABT5KEQ8</accession>